<dbReference type="AlphaFoldDB" id="A0AAD5Q5S8"/>
<keyword evidence="3" id="KW-1185">Reference proteome</keyword>
<feature type="domain" description="ZSWIM1/3 RNaseH-like" evidence="1">
    <location>
        <begin position="1"/>
        <end position="43"/>
    </location>
</feature>
<dbReference type="InterPro" id="IPR052579">
    <property type="entry name" value="Zinc_finger_SWIM"/>
</dbReference>
<protein>
    <recommendedName>
        <fullName evidence="1">ZSWIM1/3 RNaseH-like domain-containing protein</fullName>
    </recommendedName>
</protein>
<gene>
    <name evidence="2" type="ORF">P43SY_011799</name>
</gene>
<dbReference type="PANTHER" id="PTHR31569:SF4">
    <property type="entry name" value="SWIM-TYPE DOMAIN-CONTAINING PROTEIN"/>
    <property type="match status" value="1"/>
</dbReference>
<dbReference type="InterPro" id="IPR048324">
    <property type="entry name" value="ZSWIM1-3_RNaseH-like"/>
</dbReference>
<sequence>MHDVVAAFKQNNTNWPDVRVFDIDKHSGEKSVLTEAFPNARVLMSSNHVDTYLAKRVNELVTGSQDDKQNLRNVLQAMRSSETVAEYEKRKALLLHLLHGDAQHPFFVYFLKNWDGCRGEWVDYARQDMPYLGKNTNNRLEAKWGKLKQRAEYSYACGKPALYVIHESSTFVELRRPAPTASTYIISLKILVAYQILVVDMFYDAKKKLETVGNCIEWICKSEFVIADVDDEGEIIKTYVIDQIENIPMRDVVVKGD</sequence>
<accession>A0AAD5Q5S8</accession>
<dbReference type="EMBL" id="JAKCXM010000754">
    <property type="protein sequence ID" value="KAJ0392003.1"/>
    <property type="molecule type" value="Genomic_DNA"/>
</dbReference>
<proteinExistence type="predicted"/>
<evidence type="ECO:0000313" key="3">
    <source>
        <dbReference type="Proteomes" id="UP001209570"/>
    </source>
</evidence>
<reference evidence="2" key="1">
    <citation type="submission" date="2021-12" db="EMBL/GenBank/DDBJ databases">
        <title>Prjna785345.</title>
        <authorList>
            <person name="Rujirawat T."/>
            <person name="Krajaejun T."/>
        </authorList>
    </citation>
    <scope>NUCLEOTIDE SEQUENCE</scope>
    <source>
        <strain evidence="2">Pi057C3</strain>
    </source>
</reference>
<evidence type="ECO:0000259" key="1">
    <source>
        <dbReference type="Pfam" id="PF21056"/>
    </source>
</evidence>
<dbReference type="Pfam" id="PF21056">
    <property type="entry name" value="ZSWIM1-3_RNaseH-like"/>
    <property type="match status" value="1"/>
</dbReference>
<name>A0AAD5Q5S8_PYTIN</name>
<dbReference type="Proteomes" id="UP001209570">
    <property type="component" value="Unassembled WGS sequence"/>
</dbReference>
<evidence type="ECO:0000313" key="2">
    <source>
        <dbReference type="EMBL" id="KAJ0392003.1"/>
    </source>
</evidence>
<dbReference type="PANTHER" id="PTHR31569">
    <property type="entry name" value="SWIM-TYPE DOMAIN-CONTAINING PROTEIN"/>
    <property type="match status" value="1"/>
</dbReference>
<comment type="caution">
    <text evidence="2">The sequence shown here is derived from an EMBL/GenBank/DDBJ whole genome shotgun (WGS) entry which is preliminary data.</text>
</comment>
<organism evidence="2 3">
    <name type="scientific">Pythium insidiosum</name>
    <name type="common">Pythiosis disease agent</name>
    <dbReference type="NCBI Taxonomy" id="114742"/>
    <lineage>
        <taxon>Eukaryota</taxon>
        <taxon>Sar</taxon>
        <taxon>Stramenopiles</taxon>
        <taxon>Oomycota</taxon>
        <taxon>Peronosporomycetes</taxon>
        <taxon>Pythiales</taxon>
        <taxon>Pythiaceae</taxon>
        <taxon>Pythium</taxon>
    </lineage>
</organism>